<dbReference type="Pfam" id="PF01636">
    <property type="entry name" value="APH"/>
    <property type="match status" value="1"/>
</dbReference>
<dbReference type="Gene3D" id="3.30.200.70">
    <property type="match status" value="1"/>
</dbReference>
<dbReference type="Proteomes" id="UP000188937">
    <property type="component" value="Chromosome"/>
</dbReference>
<dbReference type="Gene3D" id="1.10.510.10">
    <property type="entry name" value="Transferase(Phosphotransferase) domain 1"/>
    <property type="match status" value="1"/>
</dbReference>
<feature type="domain" description="Aminoglycoside phosphotransferase" evidence="2">
    <location>
        <begin position="44"/>
        <end position="279"/>
    </location>
</feature>
<dbReference type="Gene3D" id="1.20.1270.170">
    <property type="match status" value="1"/>
</dbReference>
<dbReference type="KEGG" id="aace:A0U92_03905"/>
<dbReference type="InterPro" id="IPR002575">
    <property type="entry name" value="Aminoglycoside_PTrfase"/>
</dbReference>
<dbReference type="EMBL" id="CP014692">
    <property type="protein sequence ID" value="AQS84050.1"/>
    <property type="molecule type" value="Genomic_DNA"/>
</dbReference>
<dbReference type="STRING" id="435.A0U92_03905"/>
<evidence type="ECO:0000256" key="1">
    <source>
        <dbReference type="ARBA" id="ARBA00038240"/>
    </source>
</evidence>
<gene>
    <name evidence="3" type="ORF">A0U92_03905</name>
</gene>
<keyword evidence="4" id="KW-1185">Reference proteome</keyword>
<proteinExistence type="inferred from homology"/>
<keyword evidence="3" id="KW-0808">Transferase</keyword>
<organism evidence="3 4">
    <name type="scientific">Acetobacter aceti</name>
    <dbReference type="NCBI Taxonomy" id="435"/>
    <lineage>
        <taxon>Bacteria</taxon>
        <taxon>Pseudomonadati</taxon>
        <taxon>Pseudomonadota</taxon>
        <taxon>Alphaproteobacteria</taxon>
        <taxon>Acetobacterales</taxon>
        <taxon>Acetobacteraceae</taxon>
        <taxon>Acetobacter</taxon>
        <taxon>Acetobacter subgen. Acetobacter</taxon>
    </lineage>
</organism>
<accession>A0A1U9KE25</accession>
<dbReference type="OrthoDB" id="241498at2"/>
<dbReference type="InterPro" id="IPR011009">
    <property type="entry name" value="Kinase-like_dom_sf"/>
</dbReference>
<dbReference type="GO" id="GO:0019202">
    <property type="term" value="F:amino acid kinase activity"/>
    <property type="evidence" value="ECO:0007669"/>
    <property type="project" value="TreeGrafter"/>
</dbReference>
<dbReference type="AlphaFoldDB" id="A0A1U9KE25"/>
<dbReference type="PANTHER" id="PTHR21064:SF6">
    <property type="entry name" value="AMINOGLYCOSIDE PHOSPHOTRANSFERASE DOMAIN-CONTAINING PROTEIN"/>
    <property type="match status" value="1"/>
</dbReference>
<name>A0A1U9KE25_ACEAC</name>
<dbReference type="InterPro" id="IPR050249">
    <property type="entry name" value="Pseudomonas-type_ThrB"/>
</dbReference>
<reference evidence="3 4" key="1">
    <citation type="submission" date="2016-03" db="EMBL/GenBank/DDBJ databases">
        <title>Acetic acid bacteria sequencing.</title>
        <authorList>
            <person name="Brandt J."/>
            <person name="Jakob F."/>
            <person name="Vogel R.F."/>
        </authorList>
    </citation>
    <scope>NUCLEOTIDE SEQUENCE [LARGE SCALE GENOMIC DNA]</scope>
    <source>
        <strain evidence="3 4">TMW2.1153</strain>
    </source>
</reference>
<dbReference type="PANTHER" id="PTHR21064">
    <property type="entry name" value="AMINOGLYCOSIDE PHOSPHOTRANSFERASE DOMAIN-CONTAINING PROTEIN-RELATED"/>
    <property type="match status" value="1"/>
</dbReference>
<evidence type="ECO:0000313" key="3">
    <source>
        <dbReference type="EMBL" id="AQS84050.1"/>
    </source>
</evidence>
<evidence type="ECO:0000259" key="2">
    <source>
        <dbReference type="Pfam" id="PF01636"/>
    </source>
</evidence>
<evidence type="ECO:0000313" key="4">
    <source>
        <dbReference type="Proteomes" id="UP000188937"/>
    </source>
</evidence>
<protein>
    <submittedName>
        <fullName evidence="3">Aminoglycoside phosphotransferase</fullName>
    </submittedName>
</protein>
<dbReference type="SUPFAM" id="SSF56112">
    <property type="entry name" value="Protein kinase-like (PK-like)"/>
    <property type="match status" value="1"/>
</dbReference>
<sequence length="345" mass="39219">MGDCTMTARAWEQTAWNWQDNVEPFLSLYGIDPESSWSLLSFSENSVFRIDTQEGDVFILRLHRPHYRSVDEILSEITFIEQLRADNILHTPAIIPTLAGNALAHTGEGEQEQHAVLFAYQPGEMPSEADLPEKFQELGRISAQLHSYTISHDVLKRLNRPVWDVDVAIGENAMWGCWRHTRAMTPEQTCLLDAADRMVRAELERYGRPGNRWGLLHGDMRLTNILHSGGQTSIIDFDDCGFGWHMYEFACACTFMECSRDIAAIAGAWLKGYRQIRPLSEEDVQIIPTLLMLRRLLMVGWFTTHQHSAEARALESGFLEESLTMARGYLDGTFLPGLTRVTEEA</sequence>
<comment type="similarity">
    <text evidence="1">Belongs to the pseudomonas-type ThrB family.</text>
</comment>